<dbReference type="VEuPathDB" id="VectorBase:GPPI025262"/>
<protein>
    <submittedName>
        <fullName evidence="1">Uncharacterized protein</fullName>
    </submittedName>
</protein>
<keyword evidence="2" id="KW-1185">Reference proteome</keyword>
<accession>A0A1B0BBY4</accession>
<dbReference type="AlphaFoldDB" id="A0A1B0BBY4"/>
<reference evidence="1" key="2">
    <citation type="submission" date="2020-05" db="UniProtKB">
        <authorList>
            <consortium name="EnsemblMetazoa"/>
        </authorList>
    </citation>
    <scope>IDENTIFICATION</scope>
    <source>
        <strain evidence="1">IAEA</strain>
    </source>
</reference>
<name>A0A1B0BBY4_9MUSC</name>
<dbReference type="Proteomes" id="UP000092460">
    <property type="component" value="Unassembled WGS sequence"/>
</dbReference>
<evidence type="ECO:0000313" key="1">
    <source>
        <dbReference type="EnsemblMetazoa" id="GPPI025262-PA"/>
    </source>
</evidence>
<dbReference type="EnsemblMetazoa" id="GPPI025262-RA">
    <property type="protein sequence ID" value="GPPI025262-PA"/>
    <property type="gene ID" value="GPPI025262"/>
</dbReference>
<reference evidence="2" key="1">
    <citation type="submission" date="2015-01" db="EMBL/GenBank/DDBJ databases">
        <authorList>
            <person name="Aksoy S."/>
            <person name="Warren W."/>
            <person name="Wilson R.K."/>
        </authorList>
    </citation>
    <scope>NUCLEOTIDE SEQUENCE [LARGE SCALE GENOMIC DNA]</scope>
    <source>
        <strain evidence="2">IAEA</strain>
    </source>
</reference>
<sequence length="264" mass="30026">MSSYSISKPVAPSVFNIVKSCFKNVICFENDKSVMSSRSGKENEITITLAGAPFKSKCTNRSLGAFPVSGPIPAITGTPMRCSSCSGVSGKTDRPTYTFPYHFVTRFDNNGLKNSNERNELLVLGMNGSAFEKGLLHALNQSFLNKPLFMKKDLRIKALKWLRECCQKRIINKIQAIFTTGHILIEHVMSLLLDNINICLYLRNSINKCHIQSMQVNGMEQPHNILYLLLWLQMLDMEIKCQQQKIFARLLFRSAYIMHIYNVF</sequence>
<organism evidence="1 2">
    <name type="scientific">Glossina palpalis gambiensis</name>
    <dbReference type="NCBI Taxonomy" id="67801"/>
    <lineage>
        <taxon>Eukaryota</taxon>
        <taxon>Metazoa</taxon>
        <taxon>Ecdysozoa</taxon>
        <taxon>Arthropoda</taxon>
        <taxon>Hexapoda</taxon>
        <taxon>Insecta</taxon>
        <taxon>Pterygota</taxon>
        <taxon>Neoptera</taxon>
        <taxon>Endopterygota</taxon>
        <taxon>Diptera</taxon>
        <taxon>Brachycera</taxon>
        <taxon>Muscomorpha</taxon>
        <taxon>Hippoboscoidea</taxon>
        <taxon>Glossinidae</taxon>
        <taxon>Glossina</taxon>
    </lineage>
</organism>
<evidence type="ECO:0000313" key="2">
    <source>
        <dbReference type="Proteomes" id="UP000092460"/>
    </source>
</evidence>
<dbReference type="EMBL" id="JXJN01011741">
    <property type="status" value="NOT_ANNOTATED_CDS"/>
    <property type="molecule type" value="Genomic_DNA"/>
</dbReference>
<proteinExistence type="predicted"/>